<keyword evidence="2" id="KW-0270">Exopolysaccharide synthesis</keyword>
<dbReference type="Proteomes" id="UP001160625">
    <property type="component" value="Unassembled WGS sequence"/>
</dbReference>
<dbReference type="PANTHER" id="PTHR30576:SF0">
    <property type="entry name" value="UNDECAPRENYL-PHOSPHATE N-ACETYLGALACTOSAMINYL 1-PHOSPHATE TRANSFERASE-RELATED"/>
    <property type="match status" value="1"/>
</dbReference>
<comment type="caution">
    <text evidence="5">The sequence shown here is derived from an EMBL/GenBank/DDBJ whole genome shotgun (WGS) entry which is preliminary data.</text>
</comment>
<evidence type="ECO:0000256" key="3">
    <source>
        <dbReference type="SAM" id="Phobius"/>
    </source>
</evidence>
<protein>
    <submittedName>
        <fullName evidence="5">Sugar transferase</fullName>
    </submittedName>
</protein>
<feature type="transmembrane region" description="Helical" evidence="3">
    <location>
        <begin position="88"/>
        <end position="107"/>
    </location>
</feature>
<gene>
    <name evidence="5" type="ORF">QGN17_00935</name>
</gene>
<evidence type="ECO:0000256" key="1">
    <source>
        <dbReference type="ARBA" id="ARBA00006464"/>
    </source>
</evidence>
<dbReference type="RefSeq" id="WP_281042641.1">
    <property type="nucleotide sequence ID" value="NZ_JARYGZ010000001.1"/>
</dbReference>
<sequence length="429" mass="46821">MVIDSIALALGVVAANRIWLGSDWSLYNLGIAGALVPLYLIAGINNAAFSADALPSMRLGAYRAFRAILLAASGVVLTAFFLKAGEHISRVTVLLGSAMSMMLLIAARSAFHYWTRRRFGTALHSNVVIRDGCSFDAPPGAFVVDAAEIDIRCDLRDPLMLDRIGKLLKPADRVLVACSEERRRDWAMVLKGANIRGEVLSAELGVLGPIGIGSFGDSATVIVSAGSLDLRQRIVKRALDLAIGVTALIVLAPFLLIVALAVKLDSPGAVLFVQDRVGRGNRLFGMYKFRSMRSDACDSKASKLTTRGDARVTKVGRFIRATSIDELPQIFNIIKGDMSFVGPRPHALGALAGDLLYWEVDERYWHRHSCKPGLTGLAQVRGFRGNTYREIDLTNRLQADLQYVSGWSIWRDVSILLATLRVVVHRNAY</sequence>
<accession>A0ABT6MWB6</accession>
<evidence type="ECO:0000256" key="2">
    <source>
        <dbReference type="ARBA" id="ARBA00023169"/>
    </source>
</evidence>
<proteinExistence type="inferred from homology"/>
<dbReference type="GO" id="GO:0016740">
    <property type="term" value="F:transferase activity"/>
    <property type="evidence" value="ECO:0007669"/>
    <property type="project" value="UniProtKB-KW"/>
</dbReference>
<dbReference type="PANTHER" id="PTHR30576">
    <property type="entry name" value="COLANIC BIOSYNTHESIS UDP-GLUCOSE LIPID CARRIER TRANSFERASE"/>
    <property type="match status" value="1"/>
</dbReference>
<evidence type="ECO:0000313" key="5">
    <source>
        <dbReference type="EMBL" id="MDH7637282.1"/>
    </source>
</evidence>
<comment type="similarity">
    <text evidence="1">Belongs to the bacterial sugar transferase family.</text>
</comment>
<evidence type="ECO:0000259" key="4">
    <source>
        <dbReference type="Pfam" id="PF02397"/>
    </source>
</evidence>
<keyword evidence="3" id="KW-0812">Transmembrane</keyword>
<keyword evidence="5" id="KW-0808">Transferase</keyword>
<dbReference type="EMBL" id="JARYGZ010000001">
    <property type="protein sequence ID" value="MDH7637282.1"/>
    <property type="molecule type" value="Genomic_DNA"/>
</dbReference>
<keyword evidence="3" id="KW-0472">Membrane</keyword>
<feature type="transmembrane region" description="Helical" evidence="3">
    <location>
        <begin position="241"/>
        <end position="262"/>
    </location>
</feature>
<dbReference type="InterPro" id="IPR003362">
    <property type="entry name" value="Bact_transf"/>
</dbReference>
<dbReference type="Pfam" id="PF02397">
    <property type="entry name" value="Bac_transf"/>
    <property type="match status" value="1"/>
</dbReference>
<organism evidence="5 6">
    <name type="scientific">Sphingomonas oryzagri</name>
    <dbReference type="NCBI Taxonomy" id="3042314"/>
    <lineage>
        <taxon>Bacteria</taxon>
        <taxon>Pseudomonadati</taxon>
        <taxon>Pseudomonadota</taxon>
        <taxon>Alphaproteobacteria</taxon>
        <taxon>Sphingomonadales</taxon>
        <taxon>Sphingomonadaceae</taxon>
        <taxon>Sphingomonas</taxon>
    </lineage>
</organism>
<feature type="transmembrane region" description="Helical" evidence="3">
    <location>
        <begin position="64"/>
        <end position="82"/>
    </location>
</feature>
<name>A0ABT6MWB6_9SPHN</name>
<feature type="transmembrane region" description="Helical" evidence="3">
    <location>
        <begin position="24"/>
        <end position="44"/>
    </location>
</feature>
<keyword evidence="3" id="KW-1133">Transmembrane helix</keyword>
<reference evidence="5" key="1">
    <citation type="submission" date="2023-04" db="EMBL/GenBank/DDBJ databases">
        <title>Sphingomonas sp. MAHUQ-71 isolated from rice field.</title>
        <authorList>
            <person name="Huq M.A."/>
        </authorList>
    </citation>
    <scope>NUCLEOTIDE SEQUENCE</scope>
    <source>
        <strain evidence="5">MAHUQ-71</strain>
    </source>
</reference>
<evidence type="ECO:0000313" key="6">
    <source>
        <dbReference type="Proteomes" id="UP001160625"/>
    </source>
</evidence>
<keyword evidence="6" id="KW-1185">Reference proteome</keyword>
<feature type="domain" description="Bacterial sugar transferase" evidence="4">
    <location>
        <begin position="236"/>
        <end position="424"/>
    </location>
</feature>